<dbReference type="InterPro" id="IPR019420">
    <property type="entry name" value="7TM_GPCR_serpentine_rcpt_Srbc"/>
</dbReference>
<dbReference type="PANTHER" id="PTHR46955">
    <property type="entry name" value="PROTEIN CBG01349-RELATED"/>
    <property type="match status" value="1"/>
</dbReference>
<keyword evidence="1" id="KW-0812">Transmembrane</keyword>
<evidence type="ECO:0008006" key="4">
    <source>
        <dbReference type="Google" id="ProtNLM"/>
    </source>
</evidence>
<evidence type="ECO:0000256" key="1">
    <source>
        <dbReference type="SAM" id="Phobius"/>
    </source>
</evidence>
<proteinExistence type="predicted"/>
<reference evidence="2" key="1">
    <citation type="submission" date="2020-10" db="EMBL/GenBank/DDBJ databases">
        <authorList>
            <person name="Kikuchi T."/>
        </authorList>
    </citation>
    <scope>NUCLEOTIDE SEQUENCE</scope>
    <source>
        <strain evidence="2">NKZ352</strain>
    </source>
</reference>
<comment type="caution">
    <text evidence="2">The sequence shown here is derived from an EMBL/GenBank/DDBJ whole genome shotgun (WGS) entry which is preliminary data.</text>
</comment>
<keyword evidence="3" id="KW-1185">Reference proteome</keyword>
<dbReference type="OrthoDB" id="5841990at2759"/>
<dbReference type="Gene3D" id="1.20.1070.10">
    <property type="entry name" value="Rhodopsin 7-helix transmembrane proteins"/>
    <property type="match status" value="1"/>
</dbReference>
<keyword evidence="1" id="KW-0472">Membrane</keyword>
<feature type="transmembrane region" description="Helical" evidence="1">
    <location>
        <begin position="261"/>
        <end position="281"/>
    </location>
</feature>
<dbReference type="Pfam" id="PF10316">
    <property type="entry name" value="7TM_GPCR_Srbc"/>
    <property type="match status" value="1"/>
</dbReference>
<evidence type="ECO:0000313" key="3">
    <source>
        <dbReference type="Proteomes" id="UP000835052"/>
    </source>
</evidence>
<dbReference type="SUPFAM" id="SSF81321">
    <property type="entry name" value="Family A G protein-coupled receptor-like"/>
    <property type="match status" value="1"/>
</dbReference>
<protein>
    <recommendedName>
        <fullName evidence="4">G-protein coupled receptors family 1 profile domain-containing protein</fullName>
    </recommendedName>
</protein>
<dbReference type="PANTHER" id="PTHR46955:SF5">
    <property type="entry name" value="G_PROTEIN_RECEP_F1_2 DOMAIN-CONTAINING PROTEIN"/>
    <property type="match status" value="1"/>
</dbReference>
<dbReference type="InterPro" id="IPR052322">
    <property type="entry name" value="Mito_rRNA_Mtase_NSUN4"/>
</dbReference>
<accession>A0A8S1HVW1</accession>
<feature type="transmembrane region" description="Helical" evidence="1">
    <location>
        <begin position="56"/>
        <end position="77"/>
    </location>
</feature>
<feature type="transmembrane region" description="Helical" evidence="1">
    <location>
        <begin position="106"/>
        <end position="124"/>
    </location>
</feature>
<name>A0A8S1HVW1_9PELO</name>
<evidence type="ECO:0000313" key="2">
    <source>
        <dbReference type="EMBL" id="CAD6199502.1"/>
    </source>
</evidence>
<feature type="transmembrane region" description="Helical" evidence="1">
    <location>
        <begin position="226"/>
        <end position="249"/>
    </location>
</feature>
<dbReference type="Proteomes" id="UP000835052">
    <property type="component" value="Unassembled WGS sequence"/>
</dbReference>
<dbReference type="EMBL" id="CAJGYM010000179">
    <property type="protein sequence ID" value="CAD6199502.1"/>
    <property type="molecule type" value="Genomic_DNA"/>
</dbReference>
<feature type="transmembrane region" description="Helical" evidence="1">
    <location>
        <begin position="20"/>
        <end position="44"/>
    </location>
</feature>
<organism evidence="2 3">
    <name type="scientific">Caenorhabditis auriculariae</name>
    <dbReference type="NCBI Taxonomy" id="2777116"/>
    <lineage>
        <taxon>Eukaryota</taxon>
        <taxon>Metazoa</taxon>
        <taxon>Ecdysozoa</taxon>
        <taxon>Nematoda</taxon>
        <taxon>Chromadorea</taxon>
        <taxon>Rhabditida</taxon>
        <taxon>Rhabditina</taxon>
        <taxon>Rhabditomorpha</taxon>
        <taxon>Rhabditoidea</taxon>
        <taxon>Rhabditidae</taxon>
        <taxon>Peloderinae</taxon>
        <taxon>Caenorhabditis</taxon>
    </lineage>
</organism>
<feature type="transmembrane region" description="Helical" evidence="1">
    <location>
        <begin position="136"/>
        <end position="157"/>
    </location>
</feature>
<feature type="transmembrane region" description="Helical" evidence="1">
    <location>
        <begin position="177"/>
        <end position="206"/>
    </location>
</feature>
<sequence length="338" mass="38650">MVLDSSWNETTQAFGHKGVTFVHLLALGSGACNCVLNALIWMAFIKTPRLLQKHHLYLFYCLAVTNFFTGFFTLPTYLNLINHNNLNCPRWSILIGSSFEFAFDRIRHVITLAIALERIYALFCPGEYFFLDHQWIAIKVCTIAAVWAVFDMAFLIVEDNIFMVRVHCVTTSSSGPIFHVYFLIATIAFGVFLSLAYSVFISKLFILRGTQLINRKSLCRENFHQVNSLTVAVILMVVIFNVLPSSLYLCDMILGKVHFMKWGPIITIGYHFSGILSYFFYSYKHREIRAALNKLYPIHKITSKKHWSPQKQQKMSAPSLITLKDGDPDKTASGEIFL</sequence>
<dbReference type="AlphaFoldDB" id="A0A8S1HVW1"/>
<gene>
    <name evidence="2" type="ORF">CAUJ_LOCUS15404</name>
</gene>
<keyword evidence="1" id="KW-1133">Transmembrane helix</keyword>